<gene>
    <name evidence="4" type="ORF">BUY34_11810</name>
</gene>
<dbReference type="AlphaFoldDB" id="A0A2T4LPR9"/>
<accession>A0A2T4LPR9</accession>
<organism evidence="4 5">
    <name type="scientific">Staphylococcus cohnii</name>
    <dbReference type="NCBI Taxonomy" id="29382"/>
    <lineage>
        <taxon>Bacteria</taxon>
        <taxon>Bacillati</taxon>
        <taxon>Bacillota</taxon>
        <taxon>Bacilli</taxon>
        <taxon>Bacillales</taxon>
        <taxon>Staphylococcaceae</taxon>
        <taxon>Staphylococcus</taxon>
        <taxon>Staphylococcus cohnii species complex</taxon>
    </lineage>
</organism>
<dbReference type="EMBL" id="PYZR01000191">
    <property type="protein sequence ID" value="PTF62668.1"/>
    <property type="molecule type" value="Genomic_DNA"/>
</dbReference>
<proteinExistence type="predicted"/>
<sequence length="256" mass="29948">MKTIKMVADELNVTKQTIVNNAKNLNVSFKKENGVNYINNDDYLRIIEKITKKENTIENRETVKKEDFNKKYPEVENTVYSNIDSSDTLKTKVNELEKQIEIFETRAKNDEKYIGSLTKQLDQQNSNVNTLNKLLENQQILALESNKKIQKLEHQLEEERQLNYSFDTTTNDRQNVNAQEATFTKESPNINQQQEENEPSETEVEHTDISEEKKIESIKEDEFQKNDKPSEEIKSDPGNREEEAPKKGFWSRFFGS</sequence>
<evidence type="ECO:0000256" key="1">
    <source>
        <dbReference type="SAM" id="Coils"/>
    </source>
</evidence>
<feature type="domain" description="Regulator of chromosome segregation-like C-terminal" evidence="3">
    <location>
        <begin position="119"/>
        <end position="160"/>
    </location>
</feature>
<dbReference type="RefSeq" id="WP_002512583.1">
    <property type="nucleotide sequence ID" value="NZ_JBLYEL010000006.1"/>
</dbReference>
<evidence type="ECO:0000259" key="3">
    <source>
        <dbReference type="Pfam" id="PF04394"/>
    </source>
</evidence>
<dbReference type="Pfam" id="PF04394">
    <property type="entry name" value="DUF536"/>
    <property type="match status" value="1"/>
</dbReference>
<feature type="compositionally biased region" description="Basic and acidic residues" evidence="2">
    <location>
        <begin position="203"/>
        <end position="246"/>
    </location>
</feature>
<feature type="coiled-coil region" evidence="1">
    <location>
        <begin position="86"/>
        <end position="162"/>
    </location>
</feature>
<protein>
    <submittedName>
        <fullName evidence="4">DUF536 domain-containing protein</fullName>
    </submittedName>
</protein>
<feature type="region of interest" description="Disordered" evidence="2">
    <location>
        <begin position="181"/>
        <end position="256"/>
    </location>
</feature>
<evidence type="ECO:0000313" key="4">
    <source>
        <dbReference type="EMBL" id="PTF62668.1"/>
    </source>
</evidence>
<reference evidence="4 5" key="1">
    <citation type="journal article" date="2016" name="Front. Microbiol.">
        <title>Comprehensive Phylogenetic Analysis of Bovine Non-aureus Staphylococci Species Based on Whole-Genome Sequencing.</title>
        <authorList>
            <person name="Naushad S."/>
            <person name="Barkema H.W."/>
            <person name="Luby C."/>
            <person name="Condas L.A."/>
            <person name="Nobrega D.B."/>
            <person name="Carson D.A."/>
            <person name="De Buck J."/>
        </authorList>
    </citation>
    <scope>NUCLEOTIDE SEQUENCE [LARGE SCALE GENOMIC DNA]</scope>
    <source>
        <strain evidence="4 5">SNUC 3829</strain>
    </source>
</reference>
<evidence type="ECO:0000313" key="5">
    <source>
        <dbReference type="Proteomes" id="UP000241208"/>
    </source>
</evidence>
<name>A0A2T4LPR9_9STAP</name>
<keyword evidence="1" id="KW-0175">Coiled coil</keyword>
<evidence type="ECO:0000256" key="2">
    <source>
        <dbReference type="SAM" id="MobiDB-lite"/>
    </source>
</evidence>
<dbReference type="InterPro" id="IPR007489">
    <property type="entry name" value="RocS-like_C"/>
</dbReference>
<dbReference type="Proteomes" id="UP000241208">
    <property type="component" value="Unassembled WGS sequence"/>
</dbReference>
<comment type="caution">
    <text evidence="4">The sequence shown here is derived from an EMBL/GenBank/DDBJ whole genome shotgun (WGS) entry which is preliminary data.</text>
</comment>
<feature type="compositionally biased region" description="Polar residues" evidence="2">
    <location>
        <begin position="181"/>
        <end position="194"/>
    </location>
</feature>